<reference evidence="10" key="1">
    <citation type="submission" date="2018-12" db="EMBL/GenBank/DDBJ databases">
        <title>Tengunoibacter tsumagoiensis gen. nov., sp. nov., Dictyobacter kobayashii sp. nov., D. alpinus sp. nov., and D. joshuensis sp. nov. and description of Dictyobacteraceae fam. nov. within the order Ktedonobacterales isolated from Tengu-no-mugimeshi.</title>
        <authorList>
            <person name="Wang C.M."/>
            <person name="Zheng Y."/>
            <person name="Sakai Y."/>
            <person name="Toyoda A."/>
            <person name="Minakuchi Y."/>
            <person name="Abe K."/>
            <person name="Yokota A."/>
            <person name="Yabe S."/>
        </authorList>
    </citation>
    <scope>NUCLEOTIDE SEQUENCE [LARGE SCALE GENOMIC DNA]</scope>
    <source>
        <strain evidence="10">Uno16</strain>
    </source>
</reference>
<keyword evidence="2" id="KW-0808">Transferase</keyword>
<organism evidence="9 10">
    <name type="scientific">Dictyobacter alpinus</name>
    <dbReference type="NCBI Taxonomy" id="2014873"/>
    <lineage>
        <taxon>Bacteria</taxon>
        <taxon>Bacillati</taxon>
        <taxon>Chloroflexota</taxon>
        <taxon>Ktedonobacteria</taxon>
        <taxon>Ktedonobacterales</taxon>
        <taxon>Dictyobacteraceae</taxon>
        <taxon>Dictyobacter</taxon>
    </lineage>
</organism>
<protein>
    <recommendedName>
        <fullName evidence="1">non-specific serine/threonine protein kinase</fullName>
        <ecNumber evidence="1">2.7.11.1</ecNumber>
    </recommendedName>
</protein>
<dbReference type="PANTHER" id="PTHR43289">
    <property type="entry name" value="MITOGEN-ACTIVATED PROTEIN KINASE KINASE KINASE 20-RELATED"/>
    <property type="match status" value="1"/>
</dbReference>
<evidence type="ECO:0000256" key="1">
    <source>
        <dbReference type="ARBA" id="ARBA00012513"/>
    </source>
</evidence>
<dbReference type="InterPro" id="IPR008271">
    <property type="entry name" value="Ser/Thr_kinase_AS"/>
</dbReference>
<dbReference type="SUPFAM" id="SSF56112">
    <property type="entry name" value="Protein kinase-like (PK-like)"/>
    <property type="match status" value="1"/>
</dbReference>
<feature type="compositionally biased region" description="Polar residues" evidence="7">
    <location>
        <begin position="373"/>
        <end position="394"/>
    </location>
</feature>
<dbReference type="Gene3D" id="3.30.200.20">
    <property type="entry name" value="Phosphorylase Kinase, domain 1"/>
    <property type="match status" value="1"/>
</dbReference>
<dbReference type="Gene3D" id="1.10.510.10">
    <property type="entry name" value="Transferase(Phosphotransferase) domain 1"/>
    <property type="match status" value="1"/>
</dbReference>
<feature type="compositionally biased region" description="Polar residues" evidence="7">
    <location>
        <begin position="405"/>
        <end position="451"/>
    </location>
</feature>
<evidence type="ECO:0000256" key="3">
    <source>
        <dbReference type="ARBA" id="ARBA00022741"/>
    </source>
</evidence>
<keyword evidence="10" id="KW-1185">Reference proteome</keyword>
<dbReference type="GO" id="GO:0004674">
    <property type="term" value="F:protein serine/threonine kinase activity"/>
    <property type="evidence" value="ECO:0007669"/>
    <property type="project" value="UniProtKB-EC"/>
</dbReference>
<dbReference type="PROSITE" id="PS00108">
    <property type="entry name" value="PROTEIN_KINASE_ST"/>
    <property type="match status" value="1"/>
</dbReference>
<dbReference type="PROSITE" id="PS00107">
    <property type="entry name" value="PROTEIN_KINASE_ATP"/>
    <property type="match status" value="1"/>
</dbReference>
<feature type="region of interest" description="Disordered" evidence="7">
    <location>
        <begin position="278"/>
        <end position="465"/>
    </location>
</feature>
<dbReference type="EMBL" id="BIFT01000001">
    <property type="protein sequence ID" value="GCE24919.1"/>
    <property type="molecule type" value="Genomic_DNA"/>
</dbReference>
<evidence type="ECO:0000256" key="7">
    <source>
        <dbReference type="SAM" id="MobiDB-lite"/>
    </source>
</evidence>
<evidence type="ECO:0000256" key="2">
    <source>
        <dbReference type="ARBA" id="ARBA00022679"/>
    </source>
</evidence>
<dbReference type="GO" id="GO:0005524">
    <property type="term" value="F:ATP binding"/>
    <property type="evidence" value="ECO:0007669"/>
    <property type="project" value="UniProtKB-UniRule"/>
</dbReference>
<feature type="binding site" evidence="6">
    <location>
        <position position="41"/>
    </location>
    <ligand>
        <name>ATP</name>
        <dbReference type="ChEBI" id="CHEBI:30616"/>
    </ligand>
</feature>
<evidence type="ECO:0000256" key="5">
    <source>
        <dbReference type="ARBA" id="ARBA00022840"/>
    </source>
</evidence>
<accession>A0A402B0P7</accession>
<dbReference type="InterPro" id="IPR011009">
    <property type="entry name" value="Kinase-like_dom_sf"/>
</dbReference>
<evidence type="ECO:0000259" key="8">
    <source>
        <dbReference type="PROSITE" id="PS50011"/>
    </source>
</evidence>
<dbReference type="EC" id="2.7.11.1" evidence="1"/>
<evidence type="ECO:0000313" key="10">
    <source>
        <dbReference type="Proteomes" id="UP000287171"/>
    </source>
</evidence>
<dbReference type="AlphaFoldDB" id="A0A402B0P7"/>
<gene>
    <name evidence="9" type="ORF">KDA_04030</name>
</gene>
<dbReference type="PROSITE" id="PS50011">
    <property type="entry name" value="PROTEIN_KINASE_DOM"/>
    <property type="match status" value="1"/>
</dbReference>
<keyword evidence="4" id="KW-0418">Kinase</keyword>
<keyword evidence="5 6" id="KW-0067">ATP-binding</keyword>
<dbReference type="InterPro" id="IPR017441">
    <property type="entry name" value="Protein_kinase_ATP_BS"/>
</dbReference>
<feature type="compositionally biased region" description="Polar residues" evidence="7">
    <location>
        <begin position="312"/>
        <end position="342"/>
    </location>
</feature>
<dbReference type="SMART" id="SM00220">
    <property type="entry name" value="S_TKc"/>
    <property type="match status" value="1"/>
</dbReference>
<evidence type="ECO:0000256" key="6">
    <source>
        <dbReference type="PROSITE-ProRule" id="PRU10141"/>
    </source>
</evidence>
<dbReference type="Pfam" id="PF00069">
    <property type="entry name" value="Pkinase"/>
    <property type="match status" value="1"/>
</dbReference>
<feature type="domain" description="Protein kinase" evidence="8">
    <location>
        <begin position="12"/>
        <end position="283"/>
    </location>
</feature>
<comment type="caution">
    <text evidence="9">The sequence shown here is derived from an EMBL/GenBank/DDBJ whole genome shotgun (WGS) entry which is preliminary data.</text>
</comment>
<dbReference type="Proteomes" id="UP000287171">
    <property type="component" value="Unassembled WGS sequence"/>
</dbReference>
<name>A0A402B0P7_9CHLR</name>
<evidence type="ECO:0000256" key="4">
    <source>
        <dbReference type="ARBA" id="ARBA00022777"/>
    </source>
</evidence>
<dbReference type="PANTHER" id="PTHR43289:SF6">
    <property type="entry name" value="SERINE_THREONINE-PROTEIN KINASE NEKL-3"/>
    <property type="match status" value="1"/>
</dbReference>
<proteinExistence type="predicted"/>
<keyword evidence="3 6" id="KW-0547">Nucleotide-binding</keyword>
<dbReference type="CDD" id="cd14014">
    <property type="entry name" value="STKc_PknB_like"/>
    <property type="match status" value="1"/>
</dbReference>
<dbReference type="InterPro" id="IPR000719">
    <property type="entry name" value="Prot_kinase_dom"/>
</dbReference>
<evidence type="ECO:0000313" key="9">
    <source>
        <dbReference type="EMBL" id="GCE24919.1"/>
    </source>
</evidence>
<sequence>MNELAGQNLGGYYLEEEVGRGAMGVVYRAKQLALGREVAIKVLPQGLARDASYIARFTREAQIIAGLNHPNIVQIYDAGQQQKLLYFAMEFVHGPTLANLLNLDGVIDPFFAVEYAAQIADALDAAYRERNVIHRDIKPENLMLNRWGKIKVMDFGLARAPGLQVITVARTLVGSIYYASPEQIWGYTIDNRSDIYALGVVLYEMVSGHRPFGGRTMPEVTQAIIQGRLQSPRAHNPSITPELEKIIMVALSRERNHRYKDASLMAQELRALELKPPVTHPRAAPSPANPHGQMIAQPPKRPQTAMPRYHTPAQNAQRPQQSTQGFAPLPSNAQSFPGQPSQGIRRLPPNTGRPQTTQGFAPIPGGQSPMPPQSTQGFAPLSSNAQAFPSQPSQGMRRLPPKTIRPQSTQGFNRLQAEQTIDTSLQNTNKVPGTPTHSQPANDQEGQSQPHKQPLPKEKSQQGLNLWDQLHKLFKNSEH</sequence>